<evidence type="ECO:0000313" key="2">
    <source>
        <dbReference type="Proteomes" id="UP000626092"/>
    </source>
</evidence>
<dbReference type="OrthoDB" id="1001388at2759"/>
<dbReference type="Gene3D" id="3.60.10.10">
    <property type="entry name" value="Endonuclease/exonuclease/phosphatase"/>
    <property type="match status" value="1"/>
</dbReference>
<reference evidence="1" key="1">
    <citation type="submission" date="2019-11" db="EMBL/GenBank/DDBJ databases">
        <authorList>
            <person name="Liu Y."/>
            <person name="Hou J."/>
            <person name="Li T.-Q."/>
            <person name="Guan C.-H."/>
            <person name="Wu X."/>
            <person name="Wu H.-Z."/>
            <person name="Ling F."/>
            <person name="Zhang R."/>
            <person name="Shi X.-G."/>
            <person name="Ren J.-P."/>
            <person name="Chen E.-F."/>
            <person name="Sun J.-M."/>
        </authorList>
    </citation>
    <scope>NUCLEOTIDE SEQUENCE</scope>
    <source>
        <strain evidence="1">Adult_tree_wgs_1</strain>
        <tissue evidence="1">Leaves</tissue>
    </source>
</reference>
<protein>
    <recommendedName>
        <fullName evidence="3">Endonuclease/exonuclease/phosphatase domain-containing protein</fullName>
    </recommendedName>
</protein>
<dbReference type="InterPro" id="IPR036691">
    <property type="entry name" value="Endo/exonu/phosph_ase_sf"/>
</dbReference>
<comment type="caution">
    <text evidence="1">The sequence shown here is derived from an EMBL/GenBank/DDBJ whole genome shotgun (WGS) entry which is preliminary data.</text>
</comment>
<dbReference type="PANTHER" id="PTHR33710">
    <property type="entry name" value="BNAC02G09200D PROTEIN"/>
    <property type="match status" value="1"/>
</dbReference>
<dbReference type="SUPFAM" id="SSF56219">
    <property type="entry name" value="DNase I-like"/>
    <property type="match status" value="1"/>
</dbReference>
<dbReference type="EMBL" id="WJXA01000001">
    <property type="protein sequence ID" value="KAF7154187.1"/>
    <property type="molecule type" value="Genomic_DNA"/>
</dbReference>
<keyword evidence="2" id="KW-1185">Reference proteome</keyword>
<sequence>MVHRNCPSIVFLMETKNNKVKLEAIRRRFHSTSSKYVEPEGLAGGLALWWNNDVSVDVEVANKNVMHTVISSLVDSRCWVSTFVYGSPTHAGKELVWNMIRGIACSENIPWMCIGDFNQVLSVEDKRGGNIPNMGRIRVFQEMLEECGLTDLECKGPRFTWRNNRNASDFIMERIDIAFANARWREIFDTALVMVEVAVGSDHNPLILNTDFSLNKVKKPFKFESFWTTDEACKQIIDDMWAQNVAGSDMFRLCKKLRGCKDKLKEWHKKNFEDLRLQIAVLKDHLEDIQKKSEVGFSPERYIEEKVVITKLADLWQKESMFWHQRSRVNWLRMGDRNTRFFHLTTIQRRQRNQIAKLKAENGEWQTDPALIANTIQSHFSKLYANPPSRDFEDIISLVDPVVSNEVNAALTKPISIEESVQKP</sequence>
<evidence type="ECO:0000313" key="1">
    <source>
        <dbReference type="EMBL" id="KAF7154187.1"/>
    </source>
</evidence>
<organism evidence="1 2">
    <name type="scientific">Rhododendron simsii</name>
    <name type="common">Sims's rhododendron</name>
    <dbReference type="NCBI Taxonomy" id="118357"/>
    <lineage>
        <taxon>Eukaryota</taxon>
        <taxon>Viridiplantae</taxon>
        <taxon>Streptophyta</taxon>
        <taxon>Embryophyta</taxon>
        <taxon>Tracheophyta</taxon>
        <taxon>Spermatophyta</taxon>
        <taxon>Magnoliopsida</taxon>
        <taxon>eudicotyledons</taxon>
        <taxon>Gunneridae</taxon>
        <taxon>Pentapetalae</taxon>
        <taxon>asterids</taxon>
        <taxon>Ericales</taxon>
        <taxon>Ericaceae</taxon>
        <taxon>Ericoideae</taxon>
        <taxon>Rhodoreae</taxon>
        <taxon>Rhododendron</taxon>
    </lineage>
</organism>
<dbReference type="PANTHER" id="PTHR33710:SF77">
    <property type="entry name" value="DNASE I-LIKE SUPERFAMILY PROTEIN"/>
    <property type="match status" value="1"/>
</dbReference>
<proteinExistence type="predicted"/>
<evidence type="ECO:0008006" key="3">
    <source>
        <dbReference type="Google" id="ProtNLM"/>
    </source>
</evidence>
<gene>
    <name evidence="1" type="ORF">RHSIM_Rhsim01G0110800</name>
</gene>
<name>A0A834HJ04_RHOSS</name>
<accession>A0A834HJ04</accession>
<dbReference type="Proteomes" id="UP000626092">
    <property type="component" value="Unassembled WGS sequence"/>
</dbReference>
<dbReference type="AlphaFoldDB" id="A0A834HJ04"/>